<dbReference type="KEGG" id="adl:AURDEDRAFT_18212"/>
<evidence type="ECO:0000259" key="1">
    <source>
        <dbReference type="Pfam" id="PF18717"/>
    </source>
</evidence>
<protein>
    <recommendedName>
        <fullName evidence="1">HMG domain-containing protein</fullName>
    </recommendedName>
</protein>
<sequence>PPKWCRIDSDAAIQWFPLVDPLPDVLPLNTAGRCTCGVIASLDTPTRLLPCTIFGSHRSYSRMIEVRQCAACTLGKKFAGPDLRELGLFNFNNRSIYTHELLNAFTSSMTAHELPFHAFATTVDRSYMEHGSPSTFVSDETFRRVWYTFRRVQILGDSFECKDCGPNPPCVIFDGLTAGIPASKLTSTLAPPTKIVPDAPVRHSVR</sequence>
<keyword evidence="3" id="KW-1185">Reference proteome</keyword>
<dbReference type="Pfam" id="PF18717">
    <property type="entry name" value="CxC4"/>
    <property type="match status" value="1"/>
</dbReference>
<gene>
    <name evidence="2" type="ORF">AURDEDRAFT_18212</name>
</gene>
<dbReference type="InParanoid" id="J0WKA6"/>
<dbReference type="AlphaFoldDB" id="J0WKA6"/>
<proteinExistence type="predicted"/>
<name>J0WKA6_AURST</name>
<organism evidence="2 3">
    <name type="scientific">Auricularia subglabra (strain TFB-10046 / SS5)</name>
    <name type="common">White-rot fungus</name>
    <name type="synonym">Auricularia delicata (strain TFB10046)</name>
    <dbReference type="NCBI Taxonomy" id="717982"/>
    <lineage>
        <taxon>Eukaryota</taxon>
        <taxon>Fungi</taxon>
        <taxon>Dikarya</taxon>
        <taxon>Basidiomycota</taxon>
        <taxon>Agaricomycotina</taxon>
        <taxon>Agaricomycetes</taxon>
        <taxon>Auriculariales</taxon>
        <taxon>Auriculariaceae</taxon>
        <taxon>Auricularia</taxon>
    </lineage>
</organism>
<dbReference type="Proteomes" id="UP000006514">
    <property type="component" value="Unassembled WGS sequence"/>
</dbReference>
<evidence type="ECO:0000313" key="2">
    <source>
        <dbReference type="EMBL" id="EJD32738.1"/>
    </source>
</evidence>
<feature type="non-terminal residue" evidence="2">
    <location>
        <position position="206"/>
    </location>
</feature>
<evidence type="ECO:0000313" key="3">
    <source>
        <dbReference type="Proteomes" id="UP000006514"/>
    </source>
</evidence>
<reference evidence="3" key="1">
    <citation type="journal article" date="2012" name="Science">
        <title>The Paleozoic origin of enzymatic lignin decomposition reconstructed from 31 fungal genomes.</title>
        <authorList>
            <person name="Floudas D."/>
            <person name="Binder M."/>
            <person name="Riley R."/>
            <person name="Barry K."/>
            <person name="Blanchette R.A."/>
            <person name="Henrissat B."/>
            <person name="Martinez A.T."/>
            <person name="Otillar R."/>
            <person name="Spatafora J.W."/>
            <person name="Yadav J.S."/>
            <person name="Aerts A."/>
            <person name="Benoit I."/>
            <person name="Boyd A."/>
            <person name="Carlson A."/>
            <person name="Copeland A."/>
            <person name="Coutinho P.M."/>
            <person name="de Vries R.P."/>
            <person name="Ferreira P."/>
            <person name="Findley K."/>
            <person name="Foster B."/>
            <person name="Gaskell J."/>
            <person name="Glotzer D."/>
            <person name="Gorecki P."/>
            <person name="Heitman J."/>
            <person name="Hesse C."/>
            <person name="Hori C."/>
            <person name="Igarashi K."/>
            <person name="Jurgens J.A."/>
            <person name="Kallen N."/>
            <person name="Kersten P."/>
            <person name="Kohler A."/>
            <person name="Kuees U."/>
            <person name="Kumar T.K.A."/>
            <person name="Kuo A."/>
            <person name="LaButti K."/>
            <person name="Larrondo L.F."/>
            <person name="Lindquist E."/>
            <person name="Ling A."/>
            <person name="Lombard V."/>
            <person name="Lucas S."/>
            <person name="Lundell T."/>
            <person name="Martin R."/>
            <person name="McLaughlin D.J."/>
            <person name="Morgenstern I."/>
            <person name="Morin E."/>
            <person name="Murat C."/>
            <person name="Nagy L.G."/>
            <person name="Nolan M."/>
            <person name="Ohm R.A."/>
            <person name="Patyshakuliyeva A."/>
            <person name="Rokas A."/>
            <person name="Ruiz-Duenas F.J."/>
            <person name="Sabat G."/>
            <person name="Salamov A."/>
            <person name="Samejima M."/>
            <person name="Schmutz J."/>
            <person name="Slot J.C."/>
            <person name="St John F."/>
            <person name="Stenlid J."/>
            <person name="Sun H."/>
            <person name="Sun S."/>
            <person name="Syed K."/>
            <person name="Tsang A."/>
            <person name="Wiebenga A."/>
            <person name="Young D."/>
            <person name="Pisabarro A."/>
            <person name="Eastwood D.C."/>
            <person name="Martin F."/>
            <person name="Cullen D."/>
            <person name="Grigoriev I.V."/>
            <person name="Hibbett D.S."/>
        </authorList>
    </citation>
    <scope>NUCLEOTIDE SEQUENCE [LARGE SCALE GENOMIC DNA]</scope>
    <source>
        <strain evidence="3">TFB10046</strain>
    </source>
</reference>
<dbReference type="EMBL" id="JH688698">
    <property type="protein sequence ID" value="EJD32738.1"/>
    <property type="molecule type" value="Genomic_DNA"/>
</dbReference>
<feature type="non-terminal residue" evidence="2">
    <location>
        <position position="1"/>
    </location>
</feature>
<dbReference type="eggNOG" id="ENOG502S87Y">
    <property type="taxonomic scope" value="Eukaryota"/>
</dbReference>
<dbReference type="InterPro" id="IPR040648">
    <property type="entry name" value="HMGXB3_CxC4"/>
</dbReference>
<feature type="domain" description="HMG" evidence="1">
    <location>
        <begin position="20"/>
        <end position="149"/>
    </location>
</feature>
<dbReference type="OrthoDB" id="5598737at2759"/>
<accession>J0WKA6</accession>